<evidence type="ECO:0000313" key="3">
    <source>
        <dbReference type="Proteomes" id="UP000054632"/>
    </source>
</evidence>
<sequence length="163" mass="18793">MHHFLQTIKKERYLLIFGFKFSIGHLLKAFNSTHLTNASLKIAAAIALTRNIMCDRKLLQLQLETDVDILTQYLDSWNTGWMVVLESLSMYGLIFCSKLVHKDEETAPKLTINQSTNQASKQAFSAFHVDIVELKEEESFPPTYQTNLPTKTISQIKNKYFVY</sequence>
<dbReference type="Proteomes" id="UP000054826">
    <property type="component" value="Unassembled WGS sequence"/>
</dbReference>
<name>A0A0V1JSE8_TRIPS</name>
<reference evidence="3 4" key="1">
    <citation type="submission" date="2015-01" db="EMBL/GenBank/DDBJ databases">
        <title>Evolution of Trichinella species and genotypes.</title>
        <authorList>
            <person name="Korhonen P.K."/>
            <person name="Edoardo P."/>
            <person name="Giuseppe L.R."/>
            <person name="Gasser R.B."/>
        </authorList>
    </citation>
    <scope>NUCLEOTIDE SEQUENCE [LARGE SCALE GENOMIC DNA]</scope>
    <source>
        <strain evidence="1">ISS13</strain>
        <strain evidence="2">ISS176</strain>
    </source>
</reference>
<organism evidence="2 4">
    <name type="scientific">Trichinella pseudospiralis</name>
    <name type="common">Parasitic roundworm</name>
    <dbReference type="NCBI Taxonomy" id="6337"/>
    <lineage>
        <taxon>Eukaryota</taxon>
        <taxon>Metazoa</taxon>
        <taxon>Ecdysozoa</taxon>
        <taxon>Nematoda</taxon>
        <taxon>Enoplea</taxon>
        <taxon>Dorylaimia</taxon>
        <taxon>Trichinellida</taxon>
        <taxon>Trichinellidae</taxon>
        <taxon>Trichinella</taxon>
    </lineage>
</organism>
<dbReference type="AlphaFoldDB" id="A0A0V1JSE8"/>
<accession>A0A0V1JSE8</accession>
<comment type="caution">
    <text evidence="2">The sequence shown here is derived from an EMBL/GenBank/DDBJ whole genome shotgun (WGS) entry which is preliminary data.</text>
</comment>
<evidence type="ECO:0000313" key="4">
    <source>
        <dbReference type="Proteomes" id="UP000054826"/>
    </source>
</evidence>
<evidence type="ECO:0000313" key="1">
    <source>
        <dbReference type="EMBL" id="KRY66958.1"/>
    </source>
</evidence>
<dbReference type="EMBL" id="JYDR01000151">
    <property type="protein sequence ID" value="KRY66958.1"/>
    <property type="molecule type" value="Genomic_DNA"/>
</dbReference>
<protein>
    <submittedName>
        <fullName evidence="2">Uncharacterized protein</fullName>
    </submittedName>
</protein>
<evidence type="ECO:0000313" key="2">
    <source>
        <dbReference type="EMBL" id="KRZ37902.1"/>
    </source>
</evidence>
<gene>
    <name evidence="1" type="ORF">T4A_974</name>
    <name evidence="2" type="ORF">T4C_4686</name>
</gene>
<proteinExistence type="predicted"/>
<dbReference type="Proteomes" id="UP000054632">
    <property type="component" value="Unassembled WGS sequence"/>
</dbReference>
<dbReference type="EMBL" id="JYDV01000052">
    <property type="protein sequence ID" value="KRZ37902.1"/>
    <property type="molecule type" value="Genomic_DNA"/>
</dbReference>